<reference evidence="1" key="2">
    <citation type="journal article" date="2015" name="Data Brief">
        <title>Shoot transcriptome of the giant reed, Arundo donax.</title>
        <authorList>
            <person name="Barrero R.A."/>
            <person name="Guerrero F.D."/>
            <person name="Moolhuijzen P."/>
            <person name="Goolsby J.A."/>
            <person name="Tidwell J."/>
            <person name="Bellgard S.E."/>
            <person name="Bellgard M.I."/>
        </authorList>
    </citation>
    <scope>NUCLEOTIDE SEQUENCE</scope>
    <source>
        <tissue evidence="1">Shoot tissue taken approximately 20 cm above the soil surface</tissue>
    </source>
</reference>
<dbReference type="EMBL" id="GBRH01208380">
    <property type="protein sequence ID" value="JAD89515.1"/>
    <property type="molecule type" value="Transcribed_RNA"/>
</dbReference>
<reference evidence="1" key="1">
    <citation type="submission" date="2014-09" db="EMBL/GenBank/DDBJ databases">
        <authorList>
            <person name="Magalhaes I.L.F."/>
            <person name="Oliveira U."/>
            <person name="Santos F.R."/>
            <person name="Vidigal T.H.D.A."/>
            <person name="Brescovit A.D."/>
            <person name="Santos A.J."/>
        </authorList>
    </citation>
    <scope>NUCLEOTIDE SEQUENCE</scope>
    <source>
        <tissue evidence="1">Shoot tissue taken approximately 20 cm above the soil surface</tissue>
    </source>
</reference>
<dbReference type="AlphaFoldDB" id="A0A0A9DV16"/>
<sequence>MTWTARGPRSHWWWGHRKRTCSVTVRYFATLARWVRDRRMGPAFQCCCSGRSRQDCCCRVFHYPVGVYSCACCCPCLYSRHTVTEVVHYRQLDFE</sequence>
<protein>
    <submittedName>
        <fullName evidence="1">Uncharacterized protein</fullName>
    </submittedName>
</protein>
<organism evidence="1">
    <name type="scientific">Arundo donax</name>
    <name type="common">Giant reed</name>
    <name type="synonym">Donax arundinaceus</name>
    <dbReference type="NCBI Taxonomy" id="35708"/>
    <lineage>
        <taxon>Eukaryota</taxon>
        <taxon>Viridiplantae</taxon>
        <taxon>Streptophyta</taxon>
        <taxon>Embryophyta</taxon>
        <taxon>Tracheophyta</taxon>
        <taxon>Spermatophyta</taxon>
        <taxon>Magnoliopsida</taxon>
        <taxon>Liliopsida</taxon>
        <taxon>Poales</taxon>
        <taxon>Poaceae</taxon>
        <taxon>PACMAD clade</taxon>
        <taxon>Arundinoideae</taxon>
        <taxon>Arundineae</taxon>
        <taxon>Arundo</taxon>
    </lineage>
</organism>
<accession>A0A0A9DV16</accession>
<evidence type="ECO:0000313" key="1">
    <source>
        <dbReference type="EMBL" id="JAD89515.1"/>
    </source>
</evidence>
<name>A0A0A9DV16_ARUDO</name>
<proteinExistence type="predicted"/>